<dbReference type="AlphaFoldDB" id="M0NPB5"/>
<evidence type="ECO:0000313" key="3">
    <source>
        <dbReference type="Proteomes" id="UP000011650"/>
    </source>
</evidence>
<organism evidence="2 3">
    <name type="scientific">Halorubrum lipolyticum DSM 21995</name>
    <dbReference type="NCBI Taxonomy" id="1227482"/>
    <lineage>
        <taxon>Archaea</taxon>
        <taxon>Methanobacteriati</taxon>
        <taxon>Methanobacteriota</taxon>
        <taxon>Stenosarchaea group</taxon>
        <taxon>Halobacteria</taxon>
        <taxon>Halobacteriales</taxon>
        <taxon>Haloferacaceae</taxon>
        <taxon>Halorubrum</taxon>
    </lineage>
</organism>
<dbReference type="PATRIC" id="fig|1227482.3.peg.1977"/>
<keyword evidence="1" id="KW-0812">Transmembrane</keyword>
<dbReference type="STRING" id="1227482.C469_09816"/>
<name>M0NPB5_9EURY</name>
<keyword evidence="1" id="KW-0472">Membrane</keyword>
<comment type="caution">
    <text evidence="2">The sequence shown here is derived from an EMBL/GenBank/DDBJ whole genome shotgun (WGS) entry which is preliminary data.</text>
</comment>
<sequence>MGLNINKEAVEVAGKTIAMLVFGILAGWMVVRAWAVDDTLLRELVGIAIEAVEPFPAGAPLELLLCFFLGALGATWLFFTLDWRKHVSGIILGVFTAVMLWAVWYLGWGLANVPLSPWNVLAGVVGFIVGAYPHKRALFDQIGRDASEDGFEFPLAIVLLPMVLGGIVLISFGQSLLAGTSIIAADAFVTVGFLYSMLGLVTYSQTVRVMPWGIKQTGKSVGWYGIYRANAVLHDIGLRPSEKLQTFDRNMQNLPAGAHLKEAIPSTTFTDDLKFSVPIGNLLPLRAELALPDLEGEIARDVAKKLQDWGIPKEVLSRLLVIPYLLGDTRLPVIGEWELTESQEALLLARWLRDSEIVPLFIDVSRFYDSNDDTGLDAMRAVAEVLSDEGVHLIPVAAKADTALDRATIREEWLFGNEVDDEILRADGGAVMGGEITSGNEQDGINSLGEMITRDLAAHKIGSQVLNLCDEDQVFPTGMKMRENDKGEMVPVWDEHGNEQTFGFELLAEHVTEVVEDRVYL</sequence>
<feature type="transmembrane region" description="Helical" evidence="1">
    <location>
        <begin position="113"/>
        <end position="132"/>
    </location>
</feature>
<evidence type="ECO:0000256" key="1">
    <source>
        <dbReference type="SAM" id="Phobius"/>
    </source>
</evidence>
<gene>
    <name evidence="2" type="ORF">C469_09816</name>
</gene>
<dbReference type="Proteomes" id="UP000011650">
    <property type="component" value="Unassembled WGS sequence"/>
</dbReference>
<feature type="transmembrane region" description="Helical" evidence="1">
    <location>
        <begin position="55"/>
        <end position="79"/>
    </location>
</feature>
<protein>
    <submittedName>
        <fullName evidence="2">Uncharacterized protein</fullName>
    </submittedName>
</protein>
<evidence type="ECO:0000313" key="2">
    <source>
        <dbReference type="EMBL" id="EMA59611.1"/>
    </source>
</evidence>
<keyword evidence="1" id="KW-1133">Transmembrane helix</keyword>
<dbReference type="RefSeq" id="WP_008006114.1">
    <property type="nucleotide sequence ID" value="NZ_AOJG01000028.1"/>
</dbReference>
<feature type="transmembrane region" description="Helical" evidence="1">
    <location>
        <begin position="12"/>
        <end position="35"/>
    </location>
</feature>
<reference evidence="2 3" key="1">
    <citation type="journal article" date="2014" name="PLoS Genet.">
        <title>Phylogenetically driven sequencing of extremely halophilic archaea reveals strategies for static and dynamic osmo-response.</title>
        <authorList>
            <person name="Becker E.A."/>
            <person name="Seitzer P.M."/>
            <person name="Tritt A."/>
            <person name="Larsen D."/>
            <person name="Krusor M."/>
            <person name="Yao A.I."/>
            <person name="Wu D."/>
            <person name="Madern D."/>
            <person name="Eisen J.A."/>
            <person name="Darling A.E."/>
            <person name="Facciotti M.T."/>
        </authorList>
    </citation>
    <scope>NUCLEOTIDE SEQUENCE [LARGE SCALE GENOMIC DNA]</scope>
    <source>
        <strain evidence="2 3">DSM 21995</strain>
    </source>
</reference>
<dbReference type="EMBL" id="AOJG01000028">
    <property type="protein sequence ID" value="EMA59611.1"/>
    <property type="molecule type" value="Genomic_DNA"/>
</dbReference>
<proteinExistence type="predicted"/>
<accession>M0NPB5</accession>
<feature type="transmembrane region" description="Helical" evidence="1">
    <location>
        <begin position="86"/>
        <end position="107"/>
    </location>
</feature>
<feature type="transmembrane region" description="Helical" evidence="1">
    <location>
        <begin position="153"/>
        <end position="172"/>
    </location>
</feature>
<feature type="transmembrane region" description="Helical" evidence="1">
    <location>
        <begin position="178"/>
        <end position="201"/>
    </location>
</feature>
<keyword evidence="3" id="KW-1185">Reference proteome</keyword>